<sequence length="187" mass="20563">MTLFDSRLATLYADIGLADEVYLAKDYIHVIAWVSTSLISFARNSIGKPRQSGPPTRRQDSIPCLVDLLRRRAAGSCIDALRPRSLPRSSPHCRINVDVARLASLLSGTSYLRQRVAVSSIKALLSPLLEAPPPFLLDNAVRVDAADIKDFRIHYYNRKGIHAQPMPTFGIFSLYSVGVGAPGEAME</sequence>
<reference evidence="1" key="1">
    <citation type="submission" date="2015-04" db="UniProtKB">
        <authorList>
            <consortium name="EnsemblPlants"/>
        </authorList>
    </citation>
    <scope>IDENTIFICATION</scope>
</reference>
<name>A0A0E0ASK9_9ORYZ</name>
<dbReference type="AlphaFoldDB" id="A0A0E0ASK9"/>
<evidence type="ECO:0000313" key="1">
    <source>
        <dbReference type="EnsemblPlants" id="OGLUM08G07630.1"/>
    </source>
</evidence>
<evidence type="ECO:0000313" key="2">
    <source>
        <dbReference type="Proteomes" id="UP000026961"/>
    </source>
</evidence>
<dbReference type="Gramene" id="OGLUM08G07630.1">
    <property type="protein sequence ID" value="OGLUM08G07630.1"/>
    <property type="gene ID" value="OGLUM08G07630"/>
</dbReference>
<keyword evidence="2" id="KW-1185">Reference proteome</keyword>
<proteinExistence type="predicted"/>
<dbReference type="HOGENOM" id="CLU_1449807_0_0_1"/>
<organism evidence="1">
    <name type="scientific">Oryza glumipatula</name>
    <dbReference type="NCBI Taxonomy" id="40148"/>
    <lineage>
        <taxon>Eukaryota</taxon>
        <taxon>Viridiplantae</taxon>
        <taxon>Streptophyta</taxon>
        <taxon>Embryophyta</taxon>
        <taxon>Tracheophyta</taxon>
        <taxon>Spermatophyta</taxon>
        <taxon>Magnoliopsida</taxon>
        <taxon>Liliopsida</taxon>
        <taxon>Poales</taxon>
        <taxon>Poaceae</taxon>
        <taxon>BOP clade</taxon>
        <taxon>Oryzoideae</taxon>
        <taxon>Oryzeae</taxon>
        <taxon>Oryzinae</taxon>
        <taxon>Oryza</taxon>
    </lineage>
</organism>
<reference evidence="1" key="2">
    <citation type="submission" date="2018-05" db="EMBL/GenBank/DDBJ databases">
        <title>OgluRS3 (Oryza glumaepatula Reference Sequence Version 3).</title>
        <authorList>
            <person name="Zhang J."/>
            <person name="Kudrna D."/>
            <person name="Lee S."/>
            <person name="Talag J."/>
            <person name="Welchert J."/>
            <person name="Wing R.A."/>
        </authorList>
    </citation>
    <scope>NUCLEOTIDE SEQUENCE [LARGE SCALE GENOMIC DNA]</scope>
</reference>
<dbReference type="EnsemblPlants" id="OGLUM08G07630.1">
    <property type="protein sequence ID" value="OGLUM08G07630.1"/>
    <property type="gene ID" value="OGLUM08G07630"/>
</dbReference>
<dbReference type="Proteomes" id="UP000026961">
    <property type="component" value="Chromosome 8"/>
</dbReference>
<protein>
    <submittedName>
        <fullName evidence="1">Uncharacterized protein</fullName>
    </submittedName>
</protein>
<accession>A0A0E0ASK9</accession>